<dbReference type="InterPro" id="IPR000485">
    <property type="entry name" value="AsnC-type_HTH_dom"/>
</dbReference>
<dbReference type="Gene3D" id="1.10.10.10">
    <property type="entry name" value="Winged helix-like DNA-binding domain superfamily/Winged helix DNA-binding domain"/>
    <property type="match status" value="1"/>
</dbReference>
<dbReference type="InterPro" id="IPR019887">
    <property type="entry name" value="Tscrpt_reg_AsnC/Lrp_C"/>
</dbReference>
<dbReference type="PROSITE" id="PS50956">
    <property type="entry name" value="HTH_ASNC_2"/>
    <property type="match status" value="1"/>
</dbReference>
<dbReference type="PANTHER" id="PTHR30154:SF34">
    <property type="entry name" value="TRANSCRIPTIONAL REGULATOR AZLB"/>
    <property type="match status" value="1"/>
</dbReference>
<dbReference type="Gene3D" id="3.30.70.920">
    <property type="match status" value="1"/>
</dbReference>
<dbReference type="Pfam" id="PF01037">
    <property type="entry name" value="AsnC_trans_reg"/>
    <property type="match status" value="1"/>
</dbReference>
<dbReference type="SUPFAM" id="SSF46785">
    <property type="entry name" value="Winged helix' DNA-binding domain"/>
    <property type="match status" value="1"/>
</dbReference>
<keyword evidence="6" id="KW-1185">Reference proteome</keyword>
<proteinExistence type="predicted"/>
<sequence>MFKGFKDLDEIDEKILDLLSENARMSYVDVGSAVGLSRVAAKARVQALESAGIIDKYVTVINLAKLENTVSLYLDLELEPQCVEEAIARLQQTPNITQIYLMTGGSKLHAHAVVSNDGELEHLITDVVYKLPGLVHVTCETILRRIKDVKGIRL</sequence>
<dbReference type="AlphaFoldDB" id="A0A7G9B754"/>
<keyword evidence="2" id="KW-0238">DNA-binding</keyword>
<dbReference type="EMBL" id="CP060490">
    <property type="protein sequence ID" value="QNL45385.1"/>
    <property type="molecule type" value="Genomic_DNA"/>
</dbReference>
<dbReference type="InterPro" id="IPR036390">
    <property type="entry name" value="WH_DNA-bd_sf"/>
</dbReference>
<dbReference type="PANTHER" id="PTHR30154">
    <property type="entry name" value="LEUCINE-RESPONSIVE REGULATORY PROTEIN"/>
    <property type="match status" value="1"/>
</dbReference>
<dbReference type="InterPro" id="IPR036388">
    <property type="entry name" value="WH-like_DNA-bd_sf"/>
</dbReference>
<dbReference type="Pfam" id="PF13404">
    <property type="entry name" value="HTH_AsnC-type"/>
    <property type="match status" value="1"/>
</dbReference>
<dbReference type="GO" id="GO:0005829">
    <property type="term" value="C:cytosol"/>
    <property type="evidence" value="ECO:0007669"/>
    <property type="project" value="TreeGrafter"/>
</dbReference>
<evidence type="ECO:0000256" key="3">
    <source>
        <dbReference type="ARBA" id="ARBA00023163"/>
    </source>
</evidence>
<dbReference type="SUPFAM" id="SSF54909">
    <property type="entry name" value="Dimeric alpha+beta barrel"/>
    <property type="match status" value="1"/>
</dbReference>
<dbReference type="GO" id="GO:0043200">
    <property type="term" value="P:response to amino acid"/>
    <property type="evidence" value="ECO:0007669"/>
    <property type="project" value="TreeGrafter"/>
</dbReference>
<accession>A0A7G9B754</accession>
<evidence type="ECO:0000313" key="5">
    <source>
        <dbReference type="EMBL" id="QNL45385.1"/>
    </source>
</evidence>
<dbReference type="InterPro" id="IPR019888">
    <property type="entry name" value="Tscrpt_reg_AsnC-like"/>
</dbReference>
<protein>
    <submittedName>
        <fullName evidence="5">Lrp/AsnC family transcriptional regulator</fullName>
    </submittedName>
</protein>
<evidence type="ECO:0000256" key="2">
    <source>
        <dbReference type="ARBA" id="ARBA00023125"/>
    </source>
</evidence>
<feature type="domain" description="HTH asnC-type" evidence="4">
    <location>
        <begin position="8"/>
        <end position="77"/>
    </location>
</feature>
<name>A0A7G9B754_9FIRM</name>
<dbReference type="InterPro" id="IPR019885">
    <property type="entry name" value="Tscrpt_reg_HTH_AsnC-type_CS"/>
</dbReference>
<gene>
    <name evidence="5" type="ORF">H8790_05040</name>
</gene>
<evidence type="ECO:0000256" key="1">
    <source>
        <dbReference type="ARBA" id="ARBA00023015"/>
    </source>
</evidence>
<dbReference type="KEGG" id="ohi:H8790_05040"/>
<dbReference type="GO" id="GO:0043565">
    <property type="term" value="F:sequence-specific DNA binding"/>
    <property type="evidence" value="ECO:0007669"/>
    <property type="project" value="InterPro"/>
</dbReference>
<evidence type="ECO:0000313" key="6">
    <source>
        <dbReference type="Proteomes" id="UP000515960"/>
    </source>
</evidence>
<dbReference type="PROSITE" id="PS00519">
    <property type="entry name" value="HTH_ASNC_1"/>
    <property type="match status" value="1"/>
</dbReference>
<dbReference type="Proteomes" id="UP000515960">
    <property type="component" value="Chromosome"/>
</dbReference>
<reference evidence="5 6" key="1">
    <citation type="submission" date="2020-08" db="EMBL/GenBank/DDBJ databases">
        <authorList>
            <person name="Liu C."/>
            <person name="Sun Q."/>
        </authorList>
    </citation>
    <scope>NUCLEOTIDE SEQUENCE [LARGE SCALE GENOMIC DNA]</scope>
    <source>
        <strain evidence="5 6">NSJ-62</strain>
    </source>
</reference>
<keyword evidence="3" id="KW-0804">Transcription</keyword>
<organism evidence="5 6">
    <name type="scientific">Oscillibacter hominis</name>
    <dbReference type="NCBI Taxonomy" id="2763056"/>
    <lineage>
        <taxon>Bacteria</taxon>
        <taxon>Bacillati</taxon>
        <taxon>Bacillota</taxon>
        <taxon>Clostridia</taxon>
        <taxon>Eubacteriales</taxon>
        <taxon>Oscillospiraceae</taxon>
        <taxon>Oscillibacter</taxon>
    </lineage>
</organism>
<evidence type="ECO:0000259" key="4">
    <source>
        <dbReference type="PROSITE" id="PS50956"/>
    </source>
</evidence>
<dbReference type="RefSeq" id="WP_187333838.1">
    <property type="nucleotide sequence ID" value="NZ_CP060490.1"/>
</dbReference>
<dbReference type="PRINTS" id="PR00033">
    <property type="entry name" value="HTHASNC"/>
</dbReference>
<dbReference type="InterPro" id="IPR011008">
    <property type="entry name" value="Dimeric_a/b-barrel"/>
</dbReference>
<keyword evidence="1" id="KW-0805">Transcription regulation</keyword>
<dbReference type="SMART" id="SM00344">
    <property type="entry name" value="HTH_ASNC"/>
    <property type="match status" value="1"/>
</dbReference>